<comment type="caution">
    <text evidence="4">The sequence shown here is derived from an EMBL/GenBank/DDBJ whole genome shotgun (WGS) entry which is preliminary data.</text>
</comment>
<dbReference type="Proteomes" id="UP000774804">
    <property type="component" value="Unassembled WGS sequence"/>
</dbReference>
<feature type="region of interest" description="Disordered" evidence="1">
    <location>
        <begin position="1"/>
        <end position="23"/>
    </location>
</feature>
<accession>A0A8T1G6Z6</accession>
<evidence type="ECO:0000256" key="1">
    <source>
        <dbReference type="SAM" id="MobiDB-lite"/>
    </source>
</evidence>
<dbReference type="Proteomes" id="UP000697107">
    <property type="component" value="Unassembled WGS sequence"/>
</dbReference>
<dbReference type="EMBL" id="RCMK01000482">
    <property type="protein sequence ID" value="KAG2926198.1"/>
    <property type="molecule type" value="Genomic_DNA"/>
</dbReference>
<proteinExistence type="predicted"/>
<dbReference type="EMBL" id="RCMV01000924">
    <property type="protein sequence ID" value="KAG3211686.1"/>
    <property type="molecule type" value="Genomic_DNA"/>
</dbReference>
<sequence>MSNPEDHSFESNGDEFGRDNGVQLVDLRQNYELSPSIRESWTHKTSTPCVTGLHTSGYT</sequence>
<evidence type="ECO:0000313" key="6">
    <source>
        <dbReference type="Proteomes" id="UP000697107"/>
    </source>
</evidence>
<name>A0A8T1G6Z6_9STRA</name>
<dbReference type="Proteomes" id="UP000760860">
    <property type="component" value="Unassembled WGS sequence"/>
</dbReference>
<reference evidence="4" key="1">
    <citation type="submission" date="2018-10" db="EMBL/GenBank/DDBJ databases">
        <title>Effector identification in a new, highly contiguous assembly of the strawberry crown rot pathogen Phytophthora cactorum.</title>
        <authorList>
            <person name="Armitage A.D."/>
            <person name="Nellist C.F."/>
            <person name="Bates H."/>
            <person name="Vickerstaff R.J."/>
            <person name="Harrison R.J."/>
        </authorList>
    </citation>
    <scope>NUCLEOTIDE SEQUENCE</scope>
    <source>
        <strain evidence="2">4032</strain>
        <strain evidence="3">4040</strain>
        <strain evidence="4">P415</strain>
        <strain evidence="5">P421</strain>
    </source>
</reference>
<evidence type="ECO:0000313" key="5">
    <source>
        <dbReference type="EMBL" id="KAG3211686.1"/>
    </source>
</evidence>
<evidence type="ECO:0000313" key="4">
    <source>
        <dbReference type="EMBL" id="KAG2984889.1"/>
    </source>
</evidence>
<dbReference type="AlphaFoldDB" id="A0A8T1G6Z6"/>
<dbReference type="EMBL" id="RCMI01000356">
    <property type="protein sequence ID" value="KAG2915379.1"/>
    <property type="molecule type" value="Genomic_DNA"/>
</dbReference>
<evidence type="ECO:0000313" key="3">
    <source>
        <dbReference type="EMBL" id="KAG2926198.1"/>
    </source>
</evidence>
<evidence type="ECO:0000313" key="2">
    <source>
        <dbReference type="EMBL" id="KAG2915379.1"/>
    </source>
</evidence>
<organism evidence="4 6">
    <name type="scientific">Phytophthora cactorum</name>
    <dbReference type="NCBI Taxonomy" id="29920"/>
    <lineage>
        <taxon>Eukaryota</taxon>
        <taxon>Sar</taxon>
        <taxon>Stramenopiles</taxon>
        <taxon>Oomycota</taxon>
        <taxon>Peronosporomycetes</taxon>
        <taxon>Peronosporales</taxon>
        <taxon>Peronosporaceae</taxon>
        <taxon>Phytophthora</taxon>
    </lineage>
</organism>
<gene>
    <name evidence="2" type="ORF">PC115_g11383</name>
    <name evidence="3" type="ORF">PC117_g14949</name>
    <name evidence="4" type="ORF">PC118_g8623</name>
    <name evidence="5" type="ORF">PC129_g17347</name>
</gene>
<dbReference type="Proteomes" id="UP000736787">
    <property type="component" value="Unassembled WGS sequence"/>
</dbReference>
<dbReference type="EMBL" id="RCML01000223">
    <property type="protein sequence ID" value="KAG2984889.1"/>
    <property type="molecule type" value="Genomic_DNA"/>
</dbReference>
<protein>
    <submittedName>
        <fullName evidence="4">Uncharacterized protein</fullName>
    </submittedName>
</protein>